<accession>A0A0N1KJD7</accession>
<reference evidence="2 3" key="1">
    <citation type="submission" date="2015-07" db="EMBL/GenBank/DDBJ databases">
        <title>ATOL: Assembling a taxonomically balanced genome-scale reconstruction of the evolutionary history of the Enterobacteriaceae.</title>
        <authorList>
            <person name="Plunkett G.III."/>
            <person name="Neeno-Eckwall E.C."/>
            <person name="Glasner J.D."/>
            <person name="Perna N.T."/>
        </authorList>
    </citation>
    <scope>NUCLEOTIDE SEQUENCE [LARGE SCALE GENOMIC DNA]</scope>
    <source>
        <strain evidence="2 3">ATCC 35017</strain>
    </source>
</reference>
<sequence>MKTKPETEMRKWKRLNQIVSRKRKFRQEDLDKWRKEREEEERIKEWQDENEGSIKRHMNDL</sequence>
<dbReference type="AlphaFoldDB" id="A0A0N1KJD7"/>
<evidence type="ECO:0000256" key="1">
    <source>
        <dbReference type="SAM" id="MobiDB-lite"/>
    </source>
</evidence>
<evidence type="ECO:0000313" key="2">
    <source>
        <dbReference type="EMBL" id="KPD03636.1"/>
    </source>
</evidence>
<feature type="region of interest" description="Disordered" evidence="1">
    <location>
        <begin position="34"/>
        <end position="61"/>
    </location>
</feature>
<protein>
    <submittedName>
        <fullName evidence="2">Uncharacterized protein</fullName>
    </submittedName>
</protein>
<name>A0A0N1KJD7_9GAMM</name>
<dbReference type="EMBL" id="LGAA01000009">
    <property type="protein sequence ID" value="KPD03636.1"/>
    <property type="molecule type" value="Genomic_DNA"/>
</dbReference>
<gene>
    <name evidence="2" type="ORF">M992_0926</name>
</gene>
<organism evidence="2 3">
    <name type="scientific">Moellerella wisconsensis ATCC 35017</name>
    <dbReference type="NCBI Taxonomy" id="1354267"/>
    <lineage>
        <taxon>Bacteria</taxon>
        <taxon>Pseudomonadati</taxon>
        <taxon>Pseudomonadota</taxon>
        <taxon>Gammaproteobacteria</taxon>
        <taxon>Enterobacterales</taxon>
        <taxon>Morganellaceae</taxon>
        <taxon>Moellerella</taxon>
    </lineage>
</organism>
<proteinExistence type="predicted"/>
<evidence type="ECO:0000313" key="3">
    <source>
        <dbReference type="Proteomes" id="UP000053226"/>
    </source>
</evidence>
<dbReference type="Proteomes" id="UP000053226">
    <property type="component" value="Unassembled WGS sequence"/>
</dbReference>
<comment type="caution">
    <text evidence="2">The sequence shown here is derived from an EMBL/GenBank/DDBJ whole genome shotgun (WGS) entry which is preliminary data.</text>
</comment>
<dbReference type="RefSeq" id="WP_053907516.1">
    <property type="nucleotide sequence ID" value="NZ_CAWMUS010000009.1"/>
</dbReference>
<keyword evidence="3" id="KW-1185">Reference proteome</keyword>